<sequence length="202" mass="22977">MLLVGIAGASASGKSLLAKTLARSLPADQVSMISEDSYYRDQSHLTMEERASVNYDHPSSMDHELLTRHLEALKAGQAVDVPVYDYSIHTRSDKAEHVTPTCVVIVEGILLFTDSHLRDWFDVKLFMDTPLDICLIRRLHRDIEERGRTLQSVLQQYVQFVRPMYLQFIEPSRQHADLIIPRGGKNEIALDLIRTRLHAQLG</sequence>
<keyword evidence="2 5" id="KW-0808">Transferase</keyword>
<name>A0ABQ6LZ21_9GAMM</name>
<protein>
    <recommendedName>
        <fullName evidence="5">Uridine kinase</fullName>
        <ecNumber evidence="5">2.7.1.48</ecNumber>
    </recommendedName>
</protein>
<comment type="catalytic activity">
    <reaction evidence="5">
        <text>uridine + ATP = UMP + ADP + H(+)</text>
        <dbReference type="Rhea" id="RHEA:16825"/>
        <dbReference type="ChEBI" id="CHEBI:15378"/>
        <dbReference type="ChEBI" id="CHEBI:16704"/>
        <dbReference type="ChEBI" id="CHEBI:30616"/>
        <dbReference type="ChEBI" id="CHEBI:57865"/>
        <dbReference type="ChEBI" id="CHEBI:456216"/>
        <dbReference type="EC" id="2.7.1.48"/>
    </reaction>
</comment>
<keyword evidence="5" id="KW-0067">ATP-binding</keyword>
<comment type="catalytic activity">
    <reaction evidence="5">
        <text>cytidine + ATP = CMP + ADP + H(+)</text>
        <dbReference type="Rhea" id="RHEA:24674"/>
        <dbReference type="ChEBI" id="CHEBI:15378"/>
        <dbReference type="ChEBI" id="CHEBI:17562"/>
        <dbReference type="ChEBI" id="CHEBI:30616"/>
        <dbReference type="ChEBI" id="CHEBI:60377"/>
        <dbReference type="ChEBI" id="CHEBI:456216"/>
        <dbReference type="EC" id="2.7.1.48"/>
    </reaction>
</comment>
<dbReference type="GO" id="GO:0016301">
    <property type="term" value="F:kinase activity"/>
    <property type="evidence" value="ECO:0007669"/>
    <property type="project" value="UniProtKB-KW"/>
</dbReference>
<dbReference type="PANTHER" id="PTHR10285">
    <property type="entry name" value="URIDINE KINASE"/>
    <property type="match status" value="1"/>
</dbReference>
<comment type="pathway">
    <text evidence="5">Pyrimidine metabolism; CTP biosynthesis via salvage pathway; CTP from cytidine: step 1/3.</text>
</comment>
<keyword evidence="3 5" id="KW-0547">Nucleotide-binding</keyword>
<dbReference type="EC" id="2.7.1.48" evidence="5"/>
<dbReference type="EMBL" id="BSYJ01000003">
    <property type="protein sequence ID" value="GMG87330.1"/>
    <property type="molecule type" value="Genomic_DNA"/>
</dbReference>
<comment type="pathway">
    <text evidence="1 5">Pyrimidine metabolism; UMP biosynthesis via salvage pathway; UMP from uridine: step 1/1.</text>
</comment>
<dbReference type="PRINTS" id="PR00988">
    <property type="entry name" value="URIDINKINASE"/>
</dbReference>
<comment type="caution">
    <text evidence="7">The sequence shown here is derived from an EMBL/GenBank/DDBJ whole genome shotgun (WGS) entry which is preliminary data.</text>
</comment>
<evidence type="ECO:0000256" key="3">
    <source>
        <dbReference type="ARBA" id="ARBA00022741"/>
    </source>
</evidence>
<dbReference type="NCBIfam" id="NF004018">
    <property type="entry name" value="PRK05480.1"/>
    <property type="match status" value="1"/>
</dbReference>
<dbReference type="SUPFAM" id="SSF52540">
    <property type="entry name" value="P-loop containing nucleoside triphosphate hydrolases"/>
    <property type="match status" value="1"/>
</dbReference>
<evidence type="ECO:0000256" key="1">
    <source>
        <dbReference type="ARBA" id="ARBA00004690"/>
    </source>
</evidence>
<proteinExistence type="inferred from homology"/>
<evidence type="ECO:0000313" key="7">
    <source>
        <dbReference type="EMBL" id="GMG87330.1"/>
    </source>
</evidence>
<dbReference type="InterPro" id="IPR006083">
    <property type="entry name" value="PRK/URK"/>
</dbReference>
<dbReference type="Proteomes" id="UP001224392">
    <property type="component" value="Unassembled WGS sequence"/>
</dbReference>
<comment type="similarity">
    <text evidence="5">Belongs to the uridine kinase family.</text>
</comment>
<evidence type="ECO:0000256" key="4">
    <source>
        <dbReference type="ARBA" id="ARBA00022777"/>
    </source>
</evidence>
<accession>A0ABQ6LZ21</accession>
<evidence type="ECO:0000256" key="2">
    <source>
        <dbReference type="ARBA" id="ARBA00022679"/>
    </source>
</evidence>
<keyword evidence="5" id="KW-0963">Cytoplasm</keyword>
<gene>
    <name evidence="7" type="primary">udk</name>
    <name evidence="7" type="ORF">MNKW57_16510</name>
</gene>
<evidence type="ECO:0000313" key="8">
    <source>
        <dbReference type="Proteomes" id="UP001224392"/>
    </source>
</evidence>
<dbReference type="Pfam" id="PF00485">
    <property type="entry name" value="PRK"/>
    <property type="match status" value="1"/>
</dbReference>
<keyword evidence="4 5" id="KW-0418">Kinase</keyword>
<dbReference type="InterPro" id="IPR027417">
    <property type="entry name" value="P-loop_NTPase"/>
</dbReference>
<feature type="domain" description="Phosphoribulokinase/uridine kinase" evidence="6">
    <location>
        <begin position="4"/>
        <end position="189"/>
    </location>
</feature>
<evidence type="ECO:0000259" key="6">
    <source>
        <dbReference type="Pfam" id="PF00485"/>
    </source>
</evidence>
<dbReference type="InterPro" id="IPR000764">
    <property type="entry name" value="Uridine_kinase-like"/>
</dbReference>
<dbReference type="CDD" id="cd02023">
    <property type="entry name" value="UMPK"/>
    <property type="match status" value="1"/>
</dbReference>
<dbReference type="NCBIfam" id="TIGR00235">
    <property type="entry name" value="udk"/>
    <property type="match status" value="1"/>
</dbReference>
<comment type="subcellular location">
    <subcellularLocation>
        <location evidence="5">Cytoplasm</location>
    </subcellularLocation>
</comment>
<evidence type="ECO:0000256" key="5">
    <source>
        <dbReference type="RuleBase" id="RU003825"/>
    </source>
</evidence>
<reference evidence="7 8" key="1">
    <citation type="submission" date="2023-04" db="EMBL/GenBank/DDBJ databases">
        <title>Marinobulbifer ophiurae gen. nov., sp. Nov., isolate from tissue of brittle star Ophioplocus japonicus.</title>
        <authorList>
            <person name="Kawano K."/>
            <person name="Sawayama S."/>
            <person name="Nakagawa S."/>
        </authorList>
    </citation>
    <scope>NUCLEOTIDE SEQUENCE [LARGE SCALE GENOMIC DNA]</scope>
    <source>
        <strain evidence="7 8">NKW57</strain>
    </source>
</reference>
<dbReference type="Gene3D" id="3.40.50.300">
    <property type="entry name" value="P-loop containing nucleotide triphosphate hydrolases"/>
    <property type="match status" value="1"/>
</dbReference>
<keyword evidence="8" id="KW-1185">Reference proteome</keyword>
<organism evidence="7 8">
    <name type="scientific">Biformimicrobium ophioploci</name>
    <dbReference type="NCBI Taxonomy" id="3036711"/>
    <lineage>
        <taxon>Bacteria</taxon>
        <taxon>Pseudomonadati</taxon>
        <taxon>Pseudomonadota</taxon>
        <taxon>Gammaproteobacteria</taxon>
        <taxon>Cellvibrionales</taxon>
        <taxon>Microbulbiferaceae</taxon>
        <taxon>Biformimicrobium</taxon>
    </lineage>
</organism>